<dbReference type="PROSITE" id="PS51176">
    <property type="entry name" value="PDH_ADH"/>
    <property type="match status" value="1"/>
</dbReference>
<dbReference type="InterPro" id="IPR045011">
    <property type="entry name" value="TYRAAT1/2"/>
</dbReference>
<dbReference type="GO" id="GO:0008977">
    <property type="term" value="F:prephenate dehydrogenase (NAD+) activity"/>
    <property type="evidence" value="ECO:0007669"/>
    <property type="project" value="InterPro"/>
</dbReference>
<keyword evidence="1" id="KW-0560">Oxidoreductase</keyword>
<proteinExistence type="predicted"/>
<dbReference type="GO" id="GO:0033730">
    <property type="term" value="F:arogenate dehydrogenase (NADP+) activity"/>
    <property type="evidence" value="ECO:0007669"/>
    <property type="project" value="InterPro"/>
</dbReference>
<dbReference type="InterPro" id="IPR036291">
    <property type="entry name" value="NAD(P)-bd_dom_sf"/>
</dbReference>
<protein>
    <recommendedName>
        <fullName evidence="2">Prephenate/arogenate dehydrogenase domain-containing protein</fullName>
    </recommendedName>
</protein>
<keyword evidence="4" id="KW-1185">Reference proteome</keyword>
<gene>
    <name evidence="3" type="ORF">VNO77_30176</name>
</gene>
<dbReference type="GO" id="GO:0004665">
    <property type="term" value="F:prephenate dehydrogenase (NADP+) activity"/>
    <property type="evidence" value="ECO:0007669"/>
    <property type="project" value="InterPro"/>
</dbReference>
<dbReference type="Pfam" id="PF03807">
    <property type="entry name" value="F420_oxidored"/>
    <property type="match status" value="1"/>
</dbReference>
<dbReference type="Proteomes" id="UP001367508">
    <property type="component" value="Unassembled WGS sequence"/>
</dbReference>
<dbReference type="AlphaFoldDB" id="A0AAN9Q457"/>
<comment type="caution">
    <text evidence="3">The sequence shown here is derived from an EMBL/GenBank/DDBJ whole genome shotgun (WGS) entry which is preliminary data.</text>
</comment>
<dbReference type="SUPFAM" id="SSF51735">
    <property type="entry name" value="NAD(P)-binding Rossmann-fold domains"/>
    <property type="match status" value="1"/>
</dbReference>
<reference evidence="3 4" key="1">
    <citation type="submission" date="2024-01" db="EMBL/GenBank/DDBJ databases">
        <title>The genomes of 5 underutilized Papilionoideae crops provide insights into root nodulation and disease resistanc.</title>
        <authorList>
            <person name="Jiang F."/>
        </authorList>
    </citation>
    <scope>NUCLEOTIDE SEQUENCE [LARGE SCALE GENOMIC DNA]</scope>
    <source>
        <strain evidence="3">LVBAO_FW01</strain>
        <tissue evidence="3">Leaves</tissue>
    </source>
</reference>
<dbReference type="InterPro" id="IPR028939">
    <property type="entry name" value="P5C_Rdtase_cat_N"/>
</dbReference>
<feature type="domain" description="Prephenate/arogenate dehydrogenase" evidence="2">
    <location>
        <begin position="9"/>
        <end position="314"/>
    </location>
</feature>
<evidence type="ECO:0000313" key="3">
    <source>
        <dbReference type="EMBL" id="KAK7320569.1"/>
    </source>
</evidence>
<dbReference type="PANTHER" id="PTHR43207">
    <property type="entry name" value="AROGENATE DEHYDROGENASE-RELATED"/>
    <property type="match status" value="1"/>
</dbReference>
<dbReference type="PANTHER" id="PTHR43207:SF3">
    <property type="entry name" value="AROGENATE DEHYDROGENASE 1, CHLOROPLASTIC-LIKE"/>
    <property type="match status" value="1"/>
</dbReference>
<organism evidence="3 4">
    <name type="scientific">Canavalia gladiata</name>
    <name type="common">Sword bean</name>
    <name type="synonym">Dolichos gladiatus</name>
    <dbReference type="NCBI Taxonomy" id="3824"/>
    <lineage>
        <taxon>Eukaryota</taxon>
        <taxon>Viridiplantae</taxon>
        <taxon>Streptophyta</taxon>
        <taxon>Embryophyta</taxon>
        <taxon>Tracheophyta</taxon>
        <taxon>Spermatophyta</taxon>
        <taxon>Magnoliopsida</taxon>
        <taxon>eudicotyledons</taxon>
        <taxon>Gunneridae</taxon>
        <taxon>Pentapetalae</taxon>
        <taxon>rosids</taxon>
        <taxon>fabids</taxon>
        <taxon>Fabales</taxon>
        <taxon>Fabaceae</taxon>
        <taxon>Papilionoideae</taxon>
        <taxon>50 kb inversion clade</taxon>
        <taxon>NPAAA clade</taxon>
        <taxon>indigoferoid/millettioid clade</taxon>
        <taxon>Phaseoleae</taxon>
        <taxon>Canavalia</taxon>
    </lineage>
</organism>
<sequence>MSRTCSSSLKIGIVGFGSFGQFLAKTMIKQGHTLRAISHTDYTHSSLQMGIQFFRNVVGFLEADNDVILICTSILSLSEVLTSMPLTRLKRPALFVDVLSVKEHPREILLRDLNFFHPIPGTKERGSHIISGFPLNSLSFFFFSAEESDILCTHPMFGPDSGKDGWNDLTFVYDKVRIRDEAICSNFLHIFASEGCRMLQMSCEEHDKVAAKSQFITHTIGRTLAEMDIKSTPIDTKGFQTLVQLPVMVVTCCIDKTISDSLTFRNLLQKDTTMRDSLDLYSGLFIHNRFAVQELDNLEQALHKVKEMLLALKR</sequence>
<dbReference type="Pfam" id="PF26213">
    <property type="entry name" value="TYRAAT1_C"/>
    <property type="match status" value="2"/>
</dbReference>
<dbReference type="InterPro" id="IPR003099">
    <property type="entry name" value="Prephen_DH"/>
</dbReference>
<dbReference type="Gene3D" id="3.40.50.720">
    <property type="entry name" value="NAD(P)-binding Rossmann-like Domain"/>
    <property type="match status" value="1"/>
</dbReference>
<evidence type="ECO:0000313" key="4">
    <source>
        <dbReference type="Proteomes" id="UP001367508"/>
    </source>
</evidence>
<dbReference type="EMBL" id="JAYMYQ010000007">
    <property type="protein sequence ID" value="KAK7320569.1"/>
    <property type="molecule type" value="Genomic_DNA"/>
</dbReference>
<evidence type="ECO:0000256" key="1">
    <source>
        <dbReference type="ARBA" id="ARBA00023002"/>
    </source>
</evidence>
<evidence type="ECO:0000259" key="2">
    <source>
        <dbReference type="PROSITE" id="PS51176"/>
    </source>
</evidence>
<dbReference type="InterPro" id="IPR059064">
    <property type="entry name" value="TYRAAT2_C"/>
</dbReference>
<dbReference type="GO" id="GO:0006571">
    <property type="term" value="P:tyrosine biosynthetic process"/>
    <property type="evidence" value="ECO:0007669"/>
    <property type="project" value="InterPro"/>
</dbReference>
<accession>A0AAN9Q457</accession>
<name>A0AAN9Q457_CANGL</name>